<dbReference type="AlphaFoldDB" id="X1HQK6"/>
<gene>
    <name evidence="1" type="ORF">S03H2_39036</name>
</gene>
<accession>X1HQK6</accession>
<sequence length="77" mass="8859">MNDLCEAMNKMGVTVDELAECLMVLFDVMNNMKKCPKCGEYKSLTEYYKSIPNGNIPTYWCKECIEYYIKHTSVGAN</sequence>
<dbReference type="EMBL" id="BARU01024099">
    <property type="protein sequence ID" value="GAH47548.1"/>
    <property type="molecule type" value="Genomic_DNA"/>
</dbReference>
<evidence type="ECO:0000313" key="1">
    <source>
        <dbReference type="EMBL" id="GAH47548.1"/>
    </source>
</evidence>
<comment type="caution">
    <text evidence="1">The sequence shown here is derived from an EMBL/GenBank/DDBJ whole genome shotgun (WGS) entry which is preliminary data.</text>
</comment>
<organism evidence="1">
    <name type="scientific">marine sediment metagenome</name>
    <dbReference type="NCBI Taxonomy" id="412755"/>
    <lineage>
        <taxon>unclassified sequences</taxon>
        <taxon>metagenomes</taxon>
        <taxon>ecological metagenomes</taxon>
    </lineage>
</organism>
<proteinExistence type="predicted"/>
<protein>
    <submittedName>
        <fullName evidence="1">Uncharacterized protein</fullName>
    </submittedName>
</protein>
<name>X1HQK6_9ZZZZ</name>
<reference evidence="1" key="1">
    <citation type="journal article" date="2014" name="Front. Microbiol.">
        <title>High frequency of phylogenetically diverse reductive dehalogenase-homologous genes in deep subseafloor sedimentary metagenomes.</title>
        <authorList>
            <person name="Kawai M."/>
            <person name="Futagami T."/>
            <person name="Toyoda A."/>
            <person name="Takaki Y."/>
            <person name="Nishi S."/>
            <person name="Hori S."/>
            <person name="Arai W."/>
            <person name="Tsubouchi T."/>
            <person name="Morono Y."/>
            <person name="Uchiyama I."/>
            <person name="Ito T."/>
            <person name="Fujiyama A."/>
            <person name="Inagaki F."/>
            <person name="Takami H."/>
        </authorList>
    </citation>
    <scope>NUCLEOTIDE SEQUENCE</scope>
    <source>
        <strain evidence="1">Expedition CK06-06</strain>
    </source>
</reference>